<reference evidence="2" key="1">
    <citation type="submission" date="2022-03" db="EMBL/GenBank/DDBJ databases">
        <title>Fererhizobium litorale gen. nov., sp. nov., isolated from sandy sediments of the Sea of Japan seashore.</title>
        <authorList>
            <person name="Romanenko L."/>
            <person name="Kurilenko V."/>
            <person name="Otstavnykh N."/>
            <person name="Svetashev V."/>
            <person name="Tekutyeva L."/>
            <person name="Isaeva M."/>
            <person name="Mikhailov V."/>
        </authorList>
    </citation>
    <scope>NUCLEOTIDE SEQUENCE</scope>
    <source>
        <strain evidence="2">KMM 9576</strain>
    </source>
</reference>
<accession>A0AAE3QA36</accession>
<sequence length="114" mass="12100">MKRFVVAAIAAGMSLASFYSVAYADPFMMTPEVDSAVKGFTGDKFVVNKLKPSGAGDLPAEADAEMKTPDYQALQASIMSNEGLMKQLEAQNVEVNNIVAAEVAADGGLVFYVR</sequence>
<name>A0AAE3QA36_9HYPH</name>
<keyword evidence="1" id="KW-0732">Signal</keyword>
<evidence type="ECO:0000256" key="1">
    <source>
        <dbReference type="SAM" id="SignalP"/>
    </source>
</evidence>
<dbReference type="AlphaFoldDB" id="A0AAE3QA36"/>
<feature type="chain" id="PRO_5042056240" evidence="1">
    <location>
        <begin position="25"/>
        <end position="114"/>
    </location>
</feature>
<dbReference type="EMBL" id="JALDYZ010000002">
    <property type="protein sequence ID" value="MDI7921160.1"/>
    <property type="molecule type" value="Genomic_DNA"/>
</dbReference>
<dbReference type="RefSeq" id="WP_311785344.1">
    <property type="nucleotide sequence ID" value="NZ_JALDYY010000002.1"/>
</dbReference>
<keyword evidence="3" id="KW-1185">Reference proteome</keyword>
<comment type="caution">
    <text evidence="2">The sequence shown here is derived from an EMBL/GenBank/DDBJ whole genome shotgun (WGS) entry which is preliminary data.</text>
</comment>
<evidence type="ECO:0000313" key="3">
    <source>
        <dbReference type="Proteomes" id="UP001161580"/>
    </source>
</evidence>
<proteinExistence type="predicted"/>
<protein>
    <submittedName>
        <fullName evidence="2">Uncharacterized protein</fullName>
    </submittedName>
</protein>
<evidence type="ECO:0000313" key="2">
    <source>
        <dbReference type="EMBL" id="MDI7921160.1"/>
    </source>
</evidence>
<feature type="signal peptide" evidence="1">
    <location>
        <begin position="1"/>
        <end position="24"/>
    </location>
</feature>
<gene>
    <name evidence="2" type="ORF">MRS75_03575</name>
</gene>
<organism evidence="2 3">
    <name type="scientific">Ferirhizobium litorale</name>
    <dbReference type="NCBI Taxonomy" id="2927786"/>
    <lineage>
        <taxon>Bacteria</taxon>
        <taxon>Pseudomonadati</taxon>
        <taxon>Pseudomonadota</taxon>
        <taxon>Alphaproteobacteria</taxon>
        <taxon>Hyphomicrobiales</taxon>
        <taxon>Rhizobiaceae</taxon>
        <taxon>Ferirhizobium</taxon>
    </lineage>
</organism>
<dbReference type="Proteomes" id="UP001161580">
    <property type="component" value="Unassembled WGS sequence"/>
</dbReference>